<evidence type="ECO:0008006" key="3">
    <source>
        <dbReference type="Google" id="ProtNLM"/>
    </source>
</evidence>
<keyword evidence="2" id="KW-1185">Reference proteome</keyword>
<evidence type="ECO:0000313" key="2">
    <source>
        <dbReference type="Proteomes" id="UP001330812"/>
    </source>
</evidence>
<dbReference type="SUPFAM" id="SSF160424">
    <property type="entry name" value="BH3703-like"/>
    <property type="match status" value="1"/>
</dbReference>
<sequence length="173" mass="19821">MADRFMEEFRQAFEDAQGDGPPAIQSFQIVEEPNADEALAAEASRLLEPIVQQLALLGPPGWEWFAAEFSFTVSAEIALLRFFAGNQQRDVYVPEPVTAMLRNQRHLAARMSAGPWWRLILSVLNSGQLSVSYDYGDEPFPQHQLLPPQNYRDDLRTYRRPHVPQWLTEYTAQ</sequence>
<reference evidence="1 2" key="1">
    <citation type="journal article" date="2015" name="Int. J. Syst. Evol. Microbiol.">
        <title>Amycolatopsis rhabdoformis sp. nov., an actinomycete isolated from a tropical forest soil.</title>
        <authorList>
            <person name="Souza W.R."/>
            <person name="Silva R.E."/>
            <person name="Goodfellow M."/>
            <person name="Busarakam K."/>
            <person name="Figueiro F.S."/>
            <person name="Ferreira D."/>
            <person name="Rodrigues-Filho E."/>
            <person name="Moraes L.A.B."/>
            <person name="Zucchi T.D."/>
        </authorList>
    </citation>
    <scope>NUCLEOTIDE SEQUENCE [LARGE SCALE GENOMIC DNA]</scope>
    <source>
        <strain evidence="1 2">NCIMB 14900</strain>
    </source>
</reference>
<accession>A0ABZ1I3C0</accession>
<evidence type="ECO:0000313" key="1">
    <source>
        <dbReference type="EMBL" id="WSE28872.1"/>
    </source>
</evidence>
<organism evidence="1 2">
    <name type="scientific">Amycolatopsis rhabdoformis</name>
    <dbReference type="NCBI Taxonomy" id="1448059"/>
    <lineage>
        <taxon>Bacteria</taxon>
        <taxon>Bacillati</taxon>
        <taxon>Actinomycetota</taxon>
        <taxon>Actinomycetes</taxon>
        <taxon>Pseudonocardiales</taxon>
        <taxon>Pseudonocardiaceae</taxon>
        <taxon>Amycolatopsis</taxon>
    </lineage>
</organism>
<dbReference type="EMBL" id="CP142149">
    <property type="protein sequence ID" value="WSE28872.1"/>
    <property type="molecule type" value="Genomic_DNA"/>
</dbReference>
<gene>
    <name evidence="1" type="ORF">VSH64_39600</name>
</gene>
<dbReference type="RefSeq" id="WP_326567866.1">
    <property type="nucleotide sequence ID" value="NZ_CP142149.1"/>
</dbReference>
<dbReference type="InterPro" id="IPR036170">
    <property type="entry name" value="YezG-like_sf"/>
</dbReference>
<name>A0ABZ1I3C0_9PSEU</name>
<dbReference type="Proteomes" id="UP001330812">
    <property type="component" value="Chromosome"/>
</dbReference>
<protein>
    <recommendedName>
        <fullName evidence="3">DUF600 family protein</fullName>
    </recommendedName>
</protein>
<proteinExistence type="predicted"/>